<dbReference type="SMART" id="SM00450">
    <property type="entry name" value="RHOD"/>
    <property type="match status" value="1"/>
</dbReference>
<proteinExistence type="predicted"/>
<dbReference type="InterPro" id="IPR001763">
    <property type="entry name" value="Rhodanese-like_dom"/>
</dbReference>
<evidence type="ECO:0000259" key="5">
    <source>
        <dbReference type="PROSITE" id="PS50987"/>
    </source>
</evidence>
<dbReference type="EMBL" id="BAAABX010000007">
    <property type="protein sequence ID" value="GAA0389353.1"/>
    <property type="molecule type" value="Genomic_DNA"/>
</dbReference>
<dbReference type="InterPro" id="IPR036388">
    <property type="entry name" value="WH-like_DNA-bd_sf"/>
</dbReference>
<keyword evidence="2" id="KW-0238">DNA-binding</keyword>
<dbReference type="InterPro" id="IPR001307">
    <property type="entry name" value="Thiosulphate_STrfase_CS"/>
</dbReference>
<accession>A0ABN0YBC9</accession>
<keyword evidence="3" id="KW-0804">Transcription</keyword>
<dbReference type="PROSITE" id="PS50206">
    <property type="entry name" value="RHODANESE_3"/>
    <property type="match status" value="1"/>
</dbReference>
<protein>
    <submittedName>
        <fullName evidence="6">Metalloregulator ArsR/SmtB family transcription factor</fullName>
    </submittedName>
</protein>
<dbReference type="PANTHER" id="PTHR43132:SF8">
    <property type="entry name" value="HTH-TYPE TRANSCRIPTIONAL REGULATOR KMTR"/>
    <property type="match status" value="1"/>
</dbReference>
<evidence type="ECO:0000256" key="1">
    <source>
        <dbReference type="ARBA" id="ARBA00023015"/>
    </source>
</evidence>
<evidence type="ECO:0000313" key="6">
    <source>
        <dbReference type="EMBL" id="GAA0389353.1"/>
    </source>
</evidence>
<dbReference type="SUPFAM" id="SSF46785">
    <property type="entry name" value="Winged helix' DNA-binding domain"/>
    <property type="match status" value="1"/>
</dbReference>
<dbReference type="PANTHER" id="PTHR43132">
    <property type="entry name" value="ARSENICAL RESISTANCE OPERON REPRESSOR ARSR-RELATED"/>
    <property type="match status" value="1"/>
</dbReference>
<dbReference type="InterPro" id="IPR001845">
    <property type="entry name" value="HTH_ArsR_DNA-bd_dom"/>
</dbReference>
<evidence type="ECO:0000256" key="3">
    <source>
        <dbReference type="ARBA" id="ARBA00023163"/>
    </source>
</evidence>
<dbReference type="CDD" id="cd00090">
    <property type="entry name" value="HTH_ARSR"/>
    <property type="match status" value="1"/>
</dbReference>
<dbReference type="InterPro" id="IPR051011">
    <property type="entry name" value="Metal_resp_trans_reg"/>
</dbReference>
<evidence type="ECO:0000256" key="2">
    <source>
        <dbReference type="ARBA" id="ARBA00023125"/>
    </source>
</evidence>
<keyword evidence="1" id="KW-0805">Transcription regulation</keyword>
<dbReference type="InterPro" id="IPR036390">
    <property type="entry name" value="WH_DNA-bd_sf"/>
</dbReference>
<evidence type="ECO:0000313" key="7">
    <source>
        <dbReference type="Proteomes" id="UP001500879"/>
    </source>
</evidence>
<dbReference type="Proteomes" id="UP001500879">
    <property type="component" value="Unassembled WGS sequence"/>
</dbReference>
<organism evidence="6 7">
    <name type="scientific">Streptomyces luteireticuli</name>
    <dbReference type="NCBI Taxonomy" id="173858"/>
    <lineage>
        <taxon>Bacteria</taxon>
        <taxon>Bacillati</taxon>
        <taxon>Actinomycetota</taxon>
        <taxon>Actinomycetes</taxon>
        <taxon>Kitasatosporales</taxon>
        <taxon>Streptomycetaceae</taxon>
        <taxon>Streptomyces</taxon>
    </lineage>
</organism>
<dbReference type="RefSeq" id="WP_344019760.1">
    <property type="nucleotide sequence ID" value="NZ_BAAABX010000007.1"/>
</dbReference>
<dbReference type="Gene3D" id="1.10.10.10">
    <property type="entry name" value="Winged helix-like DNA-binding domain superfamily/Winged helix DNA-binding domain"/>
    <property type="match status" value="1"/>
</dbReference>
<dbReference type="PROSITE" id="PS50987">
    <property type="entry name" value="HTH_ARSR_2"/>
    <property type="match status" value="1"/>
</dbReference>
<sequence length="220" mass="23663">MTEGTKGELFEQLARVGKALGNSTRLELIELLTQGPRGVHEIAEAAGLNMTTASAHLQTLKRAGLVTASRDGTTIRYSLTDSDVAALFGCLADAATRHLTDVGAAARRYLGPEDTPCIDREELIRRTTLGNVLVLDVRPSLEYIAGHIPGAVSIPYAELPVRMGELPCDTDIVAYCRSAYCAFAHRAVRLLTGAGRRAVRLTDGILEWRQSGHPLLGSVE</sequence>
<dbReference type="Gene3D" id="3.40.250.10">
    <property type="entry name" value="Rhodanese-like domain"/>
    <property type="match status" value="1"/>
</dbReference>
<dbReference type="SMART" id="SM00418">
    <property type="entry name" value="HTH_ARSR"/>
    <property type="match status" value="1"/>
</dbReference>
<reference evidence="6 7" key="1">
    <citation type="journal article" date="2019" name="Int. J. Syst. Evol. Microbiol.">
        <title>The Global Catalogue of Microorganisms (GCM) 10K type strain sequencing project: providing services to taxonomists for standard genome sequencing and annotation.</title>
        <authorList>
            <consortium name="The Broad Institute Genomics Platform"/>
            <consortium name="The Broad Institute Genome Sequencing Center for Infectious Disease"/>
            <person name="Wu L."/>
            <person name="Ma J."/>
        </authorList>
    </citation>
    <scope>NUCLEOTIDE SEQUENCE [LARGE SCALE GENOMIC DNA]</scope>
    <source>
        <strain evidence="6 7">JCM 4788</strain>
    </source>
</reference>
<dbReference type="NCBIfam" id="NF033788">
    <property type="entry name" value="HTH_metalloreg"/>
    <property type="match status" value="1"/>
</dbReference>
<comment type="caution">
    <text evidence="6">The sequence shown here is derived from an EMBL/GenBank/DDBJ whole genome shotgun (WGS) entry which is preliminary data.</text>
</comment>
<gene>
    <name evidence="6" type="ORF">GCM10010357_07570</name>
</gene>
<keyword evidence="7" id="KW-1185">Reference proteome</keyword>
<dbReference type="Pfam" id="PF01022">
    <property type="entry name" value="HTH_5"/>
    <property type="match status" value="1"/>
</dbReference>
<dbReference type="InterPro" id="IPR011991">
    <property type="entry name" value="ArsR-like_HTH"/>
</dbReference>
<evidence type="ECO:0000259" key="4">
    <source>
        <dbReference type="PROSITE" id="PS50206"/>
    </source>
</evidence>
<dbReference type="Pfam" id="PF00581">
    <property type="entry name" value="Rhodanese"/>
    <property type="match status" value="1"/>
</dbReference>
<dbReference type="InterPro" id="IPR036873">
    <property type="entry name" value="Rhodanese-like_dom_sf"/>
</dbReference>
<dbReference type="CDD" id="cd00158">
    <property type="entry name" value="RHOD"/>
    <property type="match status" value="1"/>
</dbReference>
<feature type="domain" description="Rhodanese" evidence="4">
    <location>
        <begin position="128"/>
        <end position="217"/>
    </location>
</feature>
<feature type="domain" description="HTH arsR-type" evidence="5">
    <location>
        <begin position="5"/>
        <end position="99"/>
    </location>
</feature>
<name>A0ABN0YBC9_9ACTN</name>
<dbReference type="PROSITE" id="PS00380">
    <property type="entry name" value="RHODANESE_1"/>
    <property type="match status" value="1"/>
</dbReference>
<dbReference type="PRINTS" id="PR00778">
    <property type="entry name" value="HTHARSR"/>
</dbReference>
<dbReference type="SUPFAM" id="SSF52821">
    <property type="entry name" value="Rhodanese/Cell cycle control phosphatase"/>
    <property type="match status" value="1"/>
</dbReference>